<dbReference type="Pfam" id="PF02515">
    <property type="entry name" value="CoA_transf_3"/>
    <property type="match status" value="1"/>
</dbReference>
<dbReference type="Proteomes" id="UP000503640">
    <property type="component" value="Unassembled WGS sequence"/>
</dbReference>
<reference evidence="2" key="1">
    <citation type="journal article" date="2020" name="Appl. Environ. Microbiol.">
        <title>Diazotrophic Anaeromyxobacter Isolates from Soils.</title>
        <authorList>
            <person name="Masuda Y."/>
            <person name="Yamanaka H."/>
            <person name="Xu Z.X."/>
            <person name="Shiratori Y."/>
            <person name="Aono T."/>
            <person name="Amachi S."/>
            <person name="Senoo K."/>
            <person name="Itoh H."/>
        </authorList>
    </citation>
    <scope>NUCLEOTIDE SEQUENCE [LARGE SCALE GENOMIC DNA]</scope>
    <source>
        <strain evidence="2">R267</strain>
    </source>
</reference>
<dbReference type="SUPFAM" id="SSF89796">
    <property type="entry name" value="CoA-transferase family III (CaiB/BaiF)"/>
    <property type="match status" value="1"/>
</dbReference>
<evidence type="ECO:0000313" key="1">
    <source>
        <dbReference type="EMBL" id="GEJ59266.1"/>
    </source>
</evidence>
<dbReference type="PANTHER" id="PTHR48228:SF5">
    <property type="entry name" value="ALPHA-METHYLACYL-COA RACEMASE"/>
    <property type="match status" value="1"/>
</dbReference>
<protein>
    <submittedName>
        <fullName evidence="1">CoA transferase</fullName>
    </submittedName>
</protein>
<accession>A0A7I9VS48</accession>
<dbReference type="RefSeq" id="WP_176068593.1">
    <property type="nucleotide sequence ID" value="NZ_BJTG01000012.1"/>
</dbReference>
<organism evidence="1 2">
    <name type="scientific">Anaeromyxobacter diazotrophicus</name>
    <dbReference type="NCBI Taxonomy" id="2590199"/>
    <lineage>
        <taxon>Bacteria</taxon>
        <taxon>Pseudomonadati</taxon>
        <taxon>Myxococcota</taxon>
        <taxon>Myxococcia</taxon>
        <taxon>Myxococcales</taxon>
        <taxon>Cystobacterineae</taxon>
        <taxon>Anaeromyxobacteraceae</taxon>
        <taxon>Anaeromyxobacter</taxon>
    </lineage>
</organism>
<dbReference type="Gene3D" id="3.40.50.10540">
    <property type="entry name" value="Crotonobetainyl-coa:carnitine coa-transferase, domain 1"/>
    <property type="match status" value="1"/>
</dbReference>
<dbReference type="InterPro" id="IPR044855">
    <property type="entry name" value="CoA-Trfase_III_dom3_sf"/>
</dbReference>
<dbReference type="PANTHER" id="PTHR48228">
    <property type="entry name" value="SUCCINYL-COA--D-CITRAMALATE COA-TRANSFERASE"/>
    <property type="match status" value="1"/>
</dbReference>
<gene>
    <name evidence="1" type="ORF">AMYX_40070</name>
</gene>
<dbReference type="InterPro" id="IPR050509">
    <property type="entry name" value="CoA-transferase_III"/>
</dbReference>
<dbReference type="Gene3D" id="3.30.1540.10">
    <property type="entry name" value="formyl-coa transferase, domain 3"/>
    <property type="match status" value="1"/>
</dbReference>
<dbReference type="InterPro" id="IPR023606">
    <property type="entry name" value="CoA-Trfase_III_dom_1_sf"/>
</dbReference>
<name>A0A7I9VS48_9BACT</name>
<dbReference type="GO" id="GO:0016740">
    <property type="term" value="F:transferase activity"/>
    <property type="evidence" value="ECO:0007669"/>
    <property type="project" value="UniProtKB-KW"/>
</dbReference>
<proteinExistence type="predicted"/>
<dbReference type="AlphaFoldDB" id="A0A7I9VS48"/>
<evidence type="ECO:0000313" key="2">
    <source>
        <dbReference type="Proteomes" id="UP000503640"/>
    </source>
</evidence>
<dbReference type="EMBL" id="BJTG01000012">
    <property type="protein sequence ID" value="GEJ59266.1"/>
    <property type="molecule type" value="Genomic_DNA"/>
</dbReference>
<keyword evidence="2" id="KW-1185">Reference proteome</keyword>
<comment type="caution">
    <text evidence="1">The sequence shown here is derived from an EMBL/GenBank/DDBJ whole genome shotgun (WGS) entry which is preliminary data.</text>
</comment>
<dbReference type="InterPro" id="IPR003673">
    <property type="entry name" value="CoA-Trfase_fam_III"/>
</dbReference>
<keyword evidence="1" id="KW-0808">Transferase</keyword>
<sequence length="399" mass="41229">MLPLAGVRVLDLSRLLPGPYATLVLADLGAEVVKLEDPRGGDYLRHLPPLAGEASGAFQVLNRNKRSLALDLKARGGAAALLRLAGAFDVLVESFRPGVLERLGAGHAALRAANPRLVVCAITGYGQEGPYRELAGHDLNYAAIAGALALNGPPEAPLPFGVPPADVAGGAWVAVAGILAALHRRTATGEGGLLDVAMTDGVLGMMALPLGMAWARGAPLRRGAELLDGGAACYRTYRTRDGRFVALGALEPHFFARFCAAAGRPELAERQLDGCGRGPVEELTALFASRTREEWTRLGREQDVCLTPVLEGDEPRADPQLRARGAFGEVARSGGEGAIPVLASPVRLDGARAPFRPAPGLGADTDRVLAEAGFTPGEIAELRAGGAVGPGAPGDPTAA</sequence>